<reference evidence="5 6" key="2">
    <citation type="journal article" date="2021" name="Curr. Genet.">
        <title>Genetic response to nitrogen starvation in the aggressive Eucalyptus foliar pathogen Teratosphaeria destructans.</title>
        <authorList>
            <person name="Havenga M."/>
            <person name="Wingfield B.D."/>
            <person name="Wingfield M.J."/>
            <person name="Dreyer L.L."/>
            <person name="Roets F."/>
            <person name="Aylward J."/>
        </authorList>
    </citation>
    <scope>NUCLEOTIDE SEQUENCE [LARGE SCALE GENOMIC DNA]</scope>
    <source>
        <strain evidence="5">CMW44962</strain>
    </source>
</reference>
<dbReference type="GO" id="GO:0016491">
    <property type="term" value="F:oxidoreductase activity"/>
    <property type="evidence" value="ECO:0007669"/>
    <property type="project" value="UniProtKB-KW"/>
</dbReference>
<sequence length="471" mass="51425">MDGVMPSKLVYAPVVPYLGSLHGSNLMAPLSILINGCSIAGPALASFLLLSPLPADQKPHITVIERASTLRRAGQNIDIRGAGVTIARKLGLEGIIRASTTGEEGVQLVDDQGRIWGRFAADKTGKTSTPTADIEILRGTLARILFDRSQQISDDMQRQGGRGIEFVFGDYVSSLEQDHESVHVQLARCGQRRSFDIVVGADGLHSNTRRLAFGASADDTRIKRVGMYGAFFSLPKAPEDTEWRQWYHTTGGRNIMLRPSDRPDRMTAMVAVVNDEDSRLPEAAERAPGEGTDAQKALLAEYFADAGWKCPRIMGEMMEADDFYYDMSAQVHMPGQHWSKGRVVLLGDAGYCASPLSGMGTTLGLVGAYKLAGCILRHPNNLDLAFHEYSREMKPTVDKAQKLAPGMPHLINPQTAWGLAVMHGLTWLMSSSGFMWLLFTVFGAGPPAHGVPVAEYGFRQPEEWPVGENKQ</sequence>
<dbReference type="InterPro" id="IPR051704">
    <property type="entry name" value="FAD_aromatic-hydroxylase"/>
</dbReference>
<feature type="domain" description="FAD-binding" evidence="4">
    <location>
        <begin position="35"/>
        <end position="374"/>
    </location>
</feature>
<dbReference type="GO" id="GO:0071949">
    <property type="term" value="F:FAD binding"/>
    <property type="evidence" value="ECO:0007669"/>
    <property type="project" value="InterPro"/>
</dbReference>
<dbReference type="PRINTS" id="PR00420">
    <property type="entry name" value="RNGMNOXGNASE"/>
</dbReference>
<dbReference type="SUPFAM" id="SSF51905">
    <property type="entry name" value="FAD/NAD(P)-binding domain"/>
    <property type="match status" value="1"/>
</dbReference>
<gene>
    <name evidence="5" type="ORF">Tdes44962_MAKER08425</name>
</gene>
<dbReference type="Proteomes" id="UP001138500">
    <property type="component" value="Unassembled WGS sequence"/>
</dbReference>
<reference evidence="5 6" key="1">
    <citation type="journal article" date="2018" name="IMA Fungus">
        <title>IMA Genome-F 10: Nine draft genome sequences of Claviceps purpurea s.lat., including C. arundinis, C. humidiphila, and C. cf. spartinae, pseudomolecules for the pitch canker pathogen Fusarium circinatum, draft genome of Davidsoniella eucalypti, Grosmannia galeiformis, Quambalaria eucalypti, and Teratosphaeria destructans.</title>
        <authorList>
            <person name="Wingfield B.D."/>
            <person name="Liu M."/>
            <person name="Nguyen H.D."/>
            <person name="Lane F.A."/>
            <person name="Morgan S.W."/>
            <person name="De Vos L."/>
            <person name="Wilken P.M."/>
            <person name="Duong T.A."/>
            <person name="Aylward J."/>
            <person name="Coetzee M.P."/>
            <person name="Dadej K."/>
            <person name="De Beer Z.W."/>
            <person name="Findlay W."/>
            <person name="Havenga M."/>
            <person name="Kolarik M."/>
            <person name="Menzies J.G."/>
            <person name="Naidoo K."/>
            <person name="Pochopski O."/>
            <person name="Shoukouhi P."/>
            <person name="Santana Q.C."/>
            <person name="Seifert K.A."/>
            <person name="Soal N."/>
            <person name="Steenkamp E.T."/>
            <person name="Tatham C.T."/>
            <person name="van der Nest M.A."/>
            <person name="Wingfield M.J."/>
        </authorList>
    </citation>
    <scope>NUCLEOTIDE SEQUENCE [LARGE SCALE GENOMIC DNA]</scope>
    <source>
        <strain evidence="5">CMW44962</strain>
    </source>
</reference>
<evidence type="ECO:0000313" key="6">
    <source>
        <dbReference type="Proteomes" id="UP001138500"/>
    </source>
</evidence>
<keyword evidence="3" id="KW-0560">Oxidoreductase</keyword>
<evidence type="ECO:0000256" key="1">
    <source>
        <dbReference type="ARBA" id="ARBA00022630"/>
    </source>
</evidence>
<evidence type="ECO:0000313" key="5">
    <source>
        <dbReference type="EMBL" id="KAH9836900.1"/>
    </source>
</evidence>
<evidence type="ECO:0000256" key="2">
    <source>
        <dbReference type="ARBA" id="ARBA00022827"/>
    </source>
</evidence>
<evidence type="ECO:0000256" key="3">
    <source>
        <dbReference type="ARBA" id="ARBA00023002"/>
    </source>
</evidence>
<proteinExistence type="predicted"/>
<keyword evidence="6" id="KW-1185">Reference proteome</keyword>
<dbReference type="Pfam" id="PF01494">
    <property type="entry name" value="FAD_binding_3"/>
    <property type="match status" value="1"/>
</dbReference>
<dbReference type="PANTHER" id="PTHR46865">
    <property type="entry name" value="OXIDOREDUCTASE-RELATED"/>
    <property type="match status" value="1"/>
</dbReference>
<dbReference type="AlphaFoldDB" id="A0A9W7W4I5"/>
<dbReference type="Gene3D" id="3.30.9.10">
    <property type="entry name" value="D-Amino Acid Oxidase, subunit A, domain 2"/>
    <property type="match status" value="1"/>
</dbReference>
<dbReference type="InterPro" id="IPR002938">
    <property type="entry name" value="FAD-bd"/>
</dbReference>
<dbReference type="PANTHER" id="PTHR46865:SF2">
    <property type="entry name" value="MONOOXYGENASE"/>
    <property type="match status" value="1"/>
</dbReference>
<dbReference type="InterPro" id="IPR036188">
    <property type="entry name" value="FAD/NAD-bd_sf"/>
</dbReference>
<evidence type="ECO:0000259" key="4">
    <source>
        <dbReference type="Pfam" id="PF01494"/>
    </source>
</evidence>
<keyword evidence="2" id="KW-0274">FAD</keyword>
<organism evidence="5 6">
    <name type="scientific">Teratosphaeria destructans</name>
    <dbReference type="NCBI Taxonomy" id="418781"/>
    <lineage>
        <taxon>Eukaryota</taxon>
        <taxon>Fungi</taxon>
        <taxon>Dikarya</taxon>
        <taxon>Ascomycota</taxon>
        <taxon>Pezizomycotina</taxon>
        <taxon>Dothideomycetes</taxon>
        <taxon>Dothideomycetidae</taxon>
        <taxon>Mycosphaerellales</taxon>
        <taxon>Teratosphaeriaceae</taxon>
        <taxon>Teratosphaeria</taxon>
    </lineage>
</organism>
<protein>
    <submittedName>
        <fullName evidence="5">Oxidoreductase</fullName>
    </submittedName>
</protein>
<accession>A0A9W7W4I5</accession>
<dbReference type="Gene3D" id="3.50.50.60">
    <property type="entry name" value="FAD/NAD(P)-binding domain"/>
    <property type="match status" value="1"/>
</dbReference>
<name>A0A9W7W4I5_9PEZI</name>
<comment type="caution">
    <text evidence="5">The sequence shown here is derived from an EMBL/GenBank/DDBJ whole genome shotgun (WGS) entry which is preliminary data.</text>
</comment>
<dbReference type="EMBL" id="RIBY02000813">
    <property type="protein sequence ID" value="KAH9836900.1"/>
    <property type="molecule type" value="Genomic_DNA"/>
</dbReference>
<keyword evidence="1" id="KW-0285">Flavoprotein</keyword>
<dbReference type="OrthoDB" id="655030at2759"/>